<dbReference type="Proteomes" id="UP000010483">
    <property type="component" value="Chromosome"/>
</dbReference>
<dbReference type="KEGG" id="csn:Cyast_1006"/>
<dbReference type="eggNOG" id="ENOG5032YBC">
    <property type="taxonomic scope" value="Bacteria"/>
</dbReference>
<gene>
    <name evidence="1" type="ordered locus">Cyast_1006</name>
</gene>
<dbReference type="HOGENOM" id="CLU_1871567_0_0_3"/>
<dbReference type="AlphaFoldDB" id="K9YKI2"/>
<protein>
    <submittedName>
        <fullName evidence="1">Uncharacterized protein</fullName>
    </submittedName>
</protein>
<evidence type="ECO:0000313" key="1">
    <source>
        <dbReference type="EMBL" id="AFZ46977.1"/>
    </source>
</evidence>
<sequence length="159" mass="18785">MDNWEQQLINWLNQAENNFYNFCEEVSQEWENTASKTEKFIDNITEEIESNIPAEINNLMVTMDDFVEELITILAQEDPFHLLEYFLDEQRLGENSQTDHNIVWFEEEKVTPNAEFHPACVGCQNYHGRKYNGNLLVCAIHPYGWTDESCPDWESLEKK</sequence>
<dbReference type="BioCyc" id="CSTA292563:G1353-1013-MONOMER"/>
<evidence type="ECO:0000313" key="2">
    <source>
        <dbReference type="Proteomes" id="UP000010483"/>
    </source>
</evidence>
<accession>K9YKI2</accession>
<organism evidence="1 2">
    <name type="scientific">Cyanobacterium stanieri (strain ATCC 29140 / PCC 7202)</name>
    <dbReference type="NCBI Taxonomy" id="292563"/>
    <lineage>
        <taxon>Bacteria</taxon>
        <taxon>Bacillati</taxon>
        <taxon>Cyanobacteriota</taxon>
        <taxon>Cyanophyceae</taxon>
        <taxon>Oscillatoriophycideae</taxon>
        <taxon>Chroococcales</taxon>
        <taxon>Geminocystaceae</taxon>
        <taxon>Cyanobacterium</taxon>
    </lineage>
</organism>
<reference evidence="2" key="1">
    <citation type="journal article" date="2013" name="Proc. Natl. Acad. Sci. U.S.A.">
        <title>Improving the coverage of the cyanobacterial phylum using diversity-driven genome sequencing.</title>
        <authorList>
            <person name="Shih P.M."/>
            <person name="Wu D."/>
            <person name="Latifi A."/>
            <person name="Axen S.D."/>
            <person name="Fewer D.P."/>
            <person name="Talla E."/>
            <person name="Calteau A."/>
            <person name="Cai F."/>
            <person name="Tandeau de Marsac N."/>
            <person name="Rippka R."/>
            <person name="Herdman M."/>
            <person name="Sivonen K."/>
            <person name="Coursin T."/>
            <person name="Laurent T."/>
            <person name="Goodwin L."/>
            <person name="Nolan M."/>
            <person name="Davenport K.W."/>
            <person name="Han C.S."/>
            <person name="Rubin E.M."/>
            <person name="Eisen J.A."/>
            <person name="Woyke T."/>
            <person name="Gugger M."/>
            <person name="Kerfeld C.A."/>
        </authorList>
    </citation>
    <scope>NUCLEOTIDE SEQUENCE [LARGE SCALE GENOMIC DNA]</scope>
    <source>
        <strain evidence="2">ATCC 29140 / PCC 7202</strain>
    </source>
</reference>
<name>K9YKI2_CYASC</name>
<dbReference type="EMBL" id="CP003940">
    <property type="protein sequence ID" value="AFZ46977.1"/>
    <property type="molecule type" value="Genomic_DNA"/>
</dbReference>
<proteinExistence type="predicted"/>
<dbReference type="STRING" id="292563.Cyast_1006"/>
<keyword evidence="2" id="KW-1185">Reference proteome</keyword>